<reference evidence="4" key="1">
    <citation type="submission" date="2023-03" db="EMBL/GenBank/DDBJ databases">
        <title>Chromosome-scale reference genome and RAD-based genetic map of yellow starthistle (Centaurea solstitialis) reveal putative structural variation and QTLs associated with invader traits.</title>
        <authorList>
            <person name="Reatini B."/>
            <person name="Cang F.A."/>
            <person name="Jiang Q."/>
            <person name="Mckibben M.T.W."/>
            <person name="Barker M.S."/>
            <person name="Rieseberg L.H."/>
            <person name="Dlugosch K.M."/>
        </authorList>
    </citation>
    <scope>NUCLEOTIDE SEQUENCE</scope>
    <source>
        <strain evidence="4">CAN-66</strain>
        <tissue evidence="4">Leaf</tissue>
    </source>
</reference>
<dbReference type="AlphaFoldDB" id="A0AA38TQA4"/>
<dbReference type="InterPro" id="IPR036875">
    <property type="entry name" value="Znf_CCHC_sf"/>
</dbReference>
<dbReference type="SUPFAM" id="SSF57756">
    <property type="entry name" value="Retrovirus zinc finger-like domains"/>
    <property type="match status" value="1"/>
</dbReference>
<dbReference type="GO" id="GO:0004190">
    <property type="term" value="F:aspartic-type endopeptidase activity"/>
    <property type="evidence" value="ECO:0007669"/>
    <property type="project" value="InterPro"/>
</dbReference>
<evidence type="ECO:0000256" key="1">
    <source>
        <dbReference type="PROSITE-ProRule" id="PRU00047"/>
    </source>
</evidence>
<feature type="compositionally biased region" description="Basic and acidic residues" evidence="2">
    <location>
        <begin position="92"/>
        <end position="103"/>
    </location>
</feature>
<dbReference type="InterPro" id="IPR001878">
    <property type="entry name" value="Znf_CCHC"/>
</dbReference>
<dbReference type="PANTHER" id="PTHR15503:SF41">
    <property type="entry name" value="NUCLEOTIDYLTRANSFERASE, RIBONUCLEASE H"/>
    <property type="match status" value="1"/>
</dbReference>
<dbReference type="PROSITE" id="PS50158">
    <property type="entry name" value="ZF_CCHC"/>
    <property type="match status" value="1"/>
</dbReference>
<name>A0AA38TQA4_9ASTR</name>
<sequence length="487" mass="53842">MFDEEFAPSIEKERIAAEFLNLTQTTETVNEIIAKFLEKLLFVPGYANAESLKMARYLGVLKTEIKGAVTTKRCKTFSDMVEIARAQEIHLEEKRQGKRKADDQSGPVKKYKGAKGDSKSEPAACSKCGRNHRGECRAHELSCYKCGKPGHFSHDCKETVKTCFHYYQPGHIKPHRPQLNGAPVQAPAPATLRITDGTTTGKSGPVTRGRAFQMTAKEAQAALDTSSLLTPKPALVLFDTGATWSYVSHRFWKDFQIKLGKLDKTVQIDVAAEEVHVVGRVYRGCTIDIFRVQFSINLIPVPMNGIDVVVGIDWMFPIRATTDVAGQLVRIQNPSGGELIVYGKGRRVSMLLCSVTEAQKYSQRGGSGFLAYAMVDQTKERKLTVAEIYVKEAVSRHGVPLRKCLADETTHIPLDDIQVDESLNYVERPVAVLDLNKSESLRCSGSIVRVPSGPGNQKLKCESITRSFSTIDFGDEIPISGGELWIS</sequence>
<dbReference type="InterPro" id="IPR032567">
    <property type="entry name" value="RTL1-rel"/>
</dbReference>
<dbReference type="SUPFAM" id="SSF50630">
    <property type="entry name" value="Acid proteases"/>
    <property type="match status" value="1"/>
</dbReference>
<organism evidence="4 5">
    <name type="scientific">Centaurea solstitialis</name>
    <name type="common">yellow star-thistle</name>
    <dbReference type="NCBI Taxonomy" id="347529"/>
    <lineage>
        <taxon>Eukaryota</taxon>
        <taxon>Viridiplantae</taxon>
        <taxon>Streptophyta</taxon>
        <taxon>Embryophyta</taxon>
        <taxon>Tracheophyta</taxon>
        <taxon>Spermatophyta</taxon>
        <taxon>Magnoliopsida</taxon>
        <taxon>eudicotyledons</taxon>
        <taxon>Gunneridae</taxon>
        <taxon>Pentapetalae</taxon>
        <taxon>asterids</taxon>
        <taxon>campanulids</taxon>
        <taxon>Asterales</taxon>
        <taxon>Asteraceae</taxon>
        <taxon>Carduoideae</taxon>
        <taxon>Cardueae</taxon>
        <taxon>Centaureinae</taxon>
        <taxon>Centaurea</taxon>
    </lineage>
</organism>
<keyword evidence="5" id="KW-1185">Reference proteome</keyword>
<evidence type="ECO:0000259" key="3">
    <source>
        <dbReference type="PROSITE" id="PS50158"/>
    </source>
</evidence>
<keyword evidence="1" id="KW-0479">Metal-binding</keyword>
<keyword evidence="1" id="KW-0862">Zinc</keyword>
<evidence type="ECO:0000313" key="5">
    <source>
        <dbReference type="Proteomes" id="UP001172457"/>
    </source>
</evidence>
<gene>
    <name evidence="4" type="ORF">OSB04_006328</name>
</gene>
<dbReference type="Gene3D" id="2.40.70.10">
    <property type="entry name" value="Acid Proteases"/>
    <property type="match status" value="1"/>
</dbReference>
<dbReference type="EMBL" id="JARYMX010000002">
    <property type="protein sequence ID" value="KAJ9561168.1"/>
    <property type="molecule type" value="Genomic_DNA"/>
</dbReference>
<dbReference type="GO" id="GO:0006508">
    <property type="term" value="P:proteolysis"/>
    <property type="evidence" value="ECO:0007669"/>
    <property type="project" value="InterPro"/>
</dbReference>
<dbReference type="PROSITE" id="PS00141">
    <property type="entry name" value="ASP_PROTEASE"/>
    <property type="match status" value="1"/>
</dbReference>
<dbReference type="CDD" id="cd00303">
    <property type="entry name" value="retropepsin_like"/>
    <property type="match status" value="1"/>
</dbReference>
<feature type="domain" description="CCHC-type" evidence="3">
    <location>
        <begin position="143"/>
        <end position="158"/>
    </location>
</feature>
<dbReference type="GO" id="GO:0008270">
    <property type="term" value="F:zinc ion binding"/>
    <property type="evidence" value="ECO:0007669"/>
    <property type="project" value="UniProtKB-KW"/>
</dbReference>
<evidence type="ECO:0000256" key="2">
    <source>
        <dbReference type="SAM" id="MobiDB-lite"/>
    </source>
</evidence>
<dbReference type="Proteomes" id="UP001172457">
    <property type="component" value="Chromosome 2"/>
</dbReference>
<dbReference type="Pfam" id="PF08284">
    <property type="entry name" value="RVP_2"/>
    <property type="match status" value="1"/>
</dbReference>
<dbReference type="InterPro" id="IPR021109">
    <property type="entry name" value="Peptidase_aspartic_dom_sf"/>
</dbReference>
<accession>A0AA38TQA4</accession>
<dbReference type="PANTHER" id="PTHR15503">
    <property type="entry name" value="LDOC1 RELATED"/>
    <property type="match status" value="1"/>
</dbReference>
<evidence type="ECO:0000313" key="4">
    <source>
        <dbReference type="EMBL" id="KAJ9561168.1"/>
    </source>
</evidence>
<dbReference type="InterPro" id="IPR001969">
    <property type="entry name" value="Aspartic_peptidase_AS"/>
</dbReference>
<dbReference type="GO" id="GO:0003676">
    <property type="term" value="F:nucleic acid binding"/>
    <property type="evidence" value="ECO:0007669"/>
    <property type="project" value="InterPro"/>
</dbReference>
<protein>
    <recommendedName>
        <fullName evidence="3">CCHC-type domain-containing protein</fullName>
    </recommendedName>
</protein>
<comment type="caution">
    <text evidence="4">The sequence shown here is derived from an EMBL/GenBank/DDBJ whole genome shotgun (WGS) entry which is preliminary data.</text>
</comment>
<feature type="region of interest" description="Disordered" evidence="2">
    <location>
        <begin position="92"/>
        <end position="125"/>
    </location>
</feature>
<proteinExistence type="predicted"/>
<dbReference type="SMART" id="SM00343">
    <property type="entry name" value="ZnF_C2HC"/>
    <property type="match status" value="1"/>
</dbReference>
<dbReference type="Gene3D" id="4.10.60.10">
    <property type="entry name" value="Zinc finger, CCHC-type"/>
    <property type="match status" value="1"/>
</dbReference>
<keyword evidence="1" id="KW-0863">Zinc-finger</keyword>
<dbReference type="Pfam" id="PF00098">
    <property type="entry name" value="zf-CCHC"/>
    <property type="match status" value="1"/>
</dbReference>